<keyword evidence="6" id="KW-1185">Reference proteome</keyword>
<evidence type="ECO:0000256" key="1">
    <source>
        <dbReference type="ARBA" id="ARBA00022679"/>
    </source>
</evidence>
<comment type="similarity">
    <text evidence="3">Belongs to the acetyltransferase family. RimJ subfamily.</text>
</comment>
<reference evidence="5" key="1">
    <citation type="submission" date="2022-10" db="EMBL/GenBank/DDBJ databases">
        <title>Whole-Genome Sequencing of Brachybacterium huguangmaarense BRM-3, Isolated from Betula schmidtii.</title>
        <authorList>
            <person name="Haam D."/>
        </authorList>
    </citation>
    <scope>NUCLEOTIDE SEQUENCE</scope>
    <source>
        <strain evidence="5">BRM-3</strain>
    </source>
</reference>
<gene>
    <name evidence="5" type="ORF">BRM3_04665</name>
</gene>
<name>A0ABY6G3L9_9MICO</name>
<dbReference type="PROSITE" id="PS51186">
    <property type="entry name" value="GNAT"/>
    <property type="match status" value="1"/>
</dbReference>
<evidence type="ECO:0000313" key="6">
    <source>
        <dbReference type="Proteomes" id="UP001164305"/>
    </source>
</evidence>
<dbReference type="InterPro" id="IPR051531">
    <property type="entry name" value="N-acetyltransferase"/>
</dbReference>
<dbReference type="SUPFAM" id="SSF55729">
    <property type="entry name" value="Acyl-CoA N-acyltransferases (Nat)"/>
    <property type="match status" value="1"/>
</dbReference>
<dbReference type="Pfam" id="PF13302">
    <property type="entry name" value="Acetyltransf_3"/>
    <property type="match status" value="1"/>
</dbReference>
<organism evidence="5 6">
    <name type="scientific">Brachybacterium huguangmaarense</name>
    <dbReference type="NCBI Taxonomy" id="1652028"/>
    <lineage>
        <taxon>Bacteria</taxon>
        <taxon>Bacillati</taxon>
        <taxon>Actinomycetota</taxon>
        <taxon>Actinomycetes</taxon>
        <taxon>Micrococcales</taxon>
        <taxon>Dermabacteraceae</taxon>
        <taxon>Brachybacterium</taxon>
    </lineage>
</organism>
<accession>A0ABY6G3L9</accession>
<dbReference type="Proteomes" id="UP001164305">
    <property type="component" value="Chromosome"/>
</dbReference>
<dbReference type="InterPro" id="IPR016181">
    <property type="entry name" value="Acyl_CoA_acyltransferase"/>
</dbReference>
<dbReference type="Gene3D" id="3.40.630.30">
    <property type="match status" value="1"/>
</dbReference>
<dbReference type="EMBL" id="CP107020">
    <property type="protein sequence ID" value="UYG17717.1"/>
    <property type="molecule type" value="Genomic_DNA"/>
</dbReference>
<evidence type="ECO:0000256" key="2">
    <source>
        <dbReference type="ARBA" id="ARBA00023315"/>
    </source>
</evidence>
<dbReference type="InterPro" id="IPR000182">
    <property type="entry name" value="GNAT_dom"/>
</dbReference>
<dbReference type="PANTHER" id="PTHR43792">
    <property type="entry name" value="GNAT FAMILY, PUTATIVE (AFU_ORTHOLOGUE AFUA_3G00765)-RELATED-RELATED"/>
    <property type="match status" value="1"/>
</dbReference>
<protein>
    <submittedName>
        <fullName evidence="5">GNAT family N-acetyltransferase</fullName>
    </submittedName>
</protein>
<keyword evidence="1" id="KW-0808">Transferase</keyword>
<sequence length="183" mass="19782">MPTTPPGVLLRVVSPRDAPALSRLQIRNREHLLSGAPLRTEQWMSVQGQREVIAQGLAELRADRQVPLVIEADGELVGRLTLSGVTRGALQSAALGYWVSEHATGRGIATAAVRRIVDIAFGPLRLHRLQAEVLVGNDASVRVLEKNGFVQFGLAPQYLEVGGSWGDFRMFQLINGAWGAEGA</sequence>
<dbReference type="RefSeq" id="WP_263594925.1">
    <property type="nucleotide sequence ID" value="NZ_CP107020.1"/>
</dbReference>
<evidence type="ECO:0000256" key="3">
    <source>
        <dbReference type="ARBA" id="ARBA00038502"/>
    </source>
</evidence>
<dbReference type="PANTHER" id="PTHR43792:SF8">
    <property type="entry name" value="[RIBOSOMAL PROTEIN US5]-ALANINE N-ACETYLTRANSFERASE"/>
    <property type="match status" value="1"/>
</dbReference>
<evidence type="ECO:0000313" key="5">
    <source>
        <dbReference type="EMBL" id="UYG17717.1"/>
    </source>
</evidence>
<keyword evidence="2" id="KW-0012">Acyltransferase</keyword>
<evidence type="ECO:0000259" key="4">
    <source>
        <dbReference type="PROSITE" id="PS51186"/>
    </source>
</evidence>
<proteinExistence type="inferred from homology"/>
<feature type="domain" description="N-acetyltransferase" evidence="4">
    <location>
        <begin position="8"/>
        <end position="175"/>
    </location>
</feature>